<accession>A0A1D1W5G9</accession>
<evidence type="ECO:0000313" key="1">
    <source>
        <dbReference type="EMBL" id="GAV08053.1"/>
    </source>
</evidence>
<proteinExistence type="predicted"/>
<sequence>MKIKYYESRSYDIALVPAQCIAAWQVHLVHNLMHMNTNLNGVLCYVQRPSAFHHAPTKTAQCAVPNRGSWMILACPWTLQTVYLVSTNIQHAVTLFSARQRTSSEAASCSDALCKDQGRRHKVNVAPVSAKIEITSSAITISFFP</sequence>
<comment type="caution">
    <text evidence="1">The sequence shown here is derived from an EMBL/GenBank/DDBJ whole genome shotgun (WGS) entry which is preliminary data.</text>
</comment>
<evidence type="ECO:0000313" key="2">
    <source>
        <dbReference type="Proteomes" id="UP000186922"/>
    </source>
</evidence>
<keyword evidence="2" id="KW-1185">Reference proteome</keyword>
<protein>
    <submittedName>
        <fullName evidence="1">Uncharacterized protein</fullName>
    </submittedName>
</protein>
<organism evidence="1 2">
    <name type="scientific">Ramazzottius varieornatus</name>
    <name type="common">Water bear</name>
    <name type="synonym">Tardigrade</name>
    <dbReference type="NCBI Taxonomy" id="947166"/>
    <lineage>
        <taxon>Eukaryota</taxon>
        <taxon>Metazoa</taxon>
        <taxon>Ecdysozoa</taxon>
        <taxon>Tardigrada</taxon>
        <taxon>Eutardigrada</taxon>
        <taxon>Parachela</taxon>
        <taxon>Hypsibioidea</taxon>
        <taxon>Ramazzottiidae</taxon>
        <taxon>Ramazzottius</taxon>
    </lineage>
</organism>
<gene>
    <name evidence="1" type="primary">RvY_17804-1</name>
    <name evidence="1" type="synonym">RvY_17804.1</name>
    <name evidence="1" type="ORF">RvY_17804</name>
</gene>
<name>A0A1D1W5G9_RAMVA</name>
<dbReference type="EMBL" id="BDGG01000016">
    <property type="protein sequence ID" value="GAV08053.1"/>
    <property type="molecule type" value="Genomic_DNA"/>
</dbReference>
<dbReference type="AlphaFoldDB" id="A0A1D1W5G9"/>
<dbReference type="Proteomes" id="UP000186922">
    <property type="component" value="Unassembled WGS sequence"/>
</dbReference>
<reference evidence="1 2" key="1">
    <citation type="journal article" date="2016" name="Nat. Commun.">
        <title>Extremotolerant tardigrade genome and improved radiotolerance of human cultured cells by tardigrade-unique protein.</title>
        <authorList>
            <person name="Hashimoto T."/>
            <person name="Horikawa D.D."/>
            <person name="Saito Y."/>
            <person name="Kuwahara H."/>
            <person name="Kozuka-Hata H."/>
            <person name="Shin-I T."/>
            <person name="Minakuchi Y."/>
            <person name="Ohishi K."/>
            <person name="Motoyama A."/>
            <person name="Aizu T."/>
            <person name="Enomoto A."/>
            <person name="Kondo K."/>
            <person name="Tanaka S."/>
            <person name="Hara Y."/>
            <person name="Koshikawa S."/>
            <person name="Sagara H."/>
            <person name="Miura T."/>
            <person name="Yokobori S."/>
            <person name="Miyagawa K."/>
            <person name="Suzuki Y."/>
            <person name="Kubo T."/>
            <person name="Oyama M."/>
            <person name="Kohara Y."/>
            <person name="Fujiyama A."/>
            <person name="Arakawa K."/>
            <person name="Katayama T."/>
            <person name="Toyoda A."/>
            <person name="Kunieda T."/>
        </authorList>
    </citation>
    <scope>NUCLEOTIDE SEQUENCE [LARGE SCALE GENOMIC DNA]</scope>
    <source>
        <strain evidence="1 2">YOKOZUNA-1</strain>
    </source>
</reference>